<organism evidence="2 3">
    <name type="scientific">Poecilia formosa</name>
    <name type="common">Amazon molly</name>
    <name type="synonym">Limia formosa</name>
    <dbReference type="NCBI Taxonomy" id="48698"/>
    <lineage>
        <taxon>Eukaryota</taxon>
        <taxon>Metazoa</taxon>
        <taxon>Chordata</taxon>
        <taxon>Craniata</taxon>
        <taxon>Vertebrata</taxon>
        <taxon>Euteleostomi</taxon>
        <taxon>Actinopterygii</taxon>
        <taxon>Neopterygii</taxon>
        <taxon>Teleostei</taxon>
        <taxon>Neoteleostei</taxon>
        <taxon>Acanthomorphata</taxon>
        <taxon>Ovalentaria</taxon>
        <taxon>Atherinomorphae</taxon>
        <taxon>Cyprinodontiformes</taxon>
        <taxon>Poeciliidae</taxon>
        <taxon>Poeciliinae</taxon>
        <taxon>Poecilia</taxon>
    </lineage>
</organism>
<keyword evidence="3" id="KW-1185">Reference proteome</keyword>
<dbReference type="Proteomes" id="UP000028760">
    <property type="component" value="Unassembled WGS sequence"/>
</dbReference>
<protein>
    <submittedName>
        <fullName evidence="2">Uncharacterized protein</fullName>
    </submittedName>
</protein>
<reference evidence="2" key="2">
    <citation type="submission" date="2025-08" db="UniProtKB">
        <authorList>
            <consortium name="Ensembl"/>
        </authorList>
    </citation>
    <scope>IDENTIFICATION</scope>
</reference>
<name>A0A087Y5C8_POEFO</name>
<dbReference type="eggNOG" id="ENOG502SPCQ">
    <property type="taxonomic scope" value="Eukaryota"/>
</dbReference>
<dbReference type="PANTHER" id="PTHR33480:SF5">
    <property type="entry name" value="SI:DKEY-51D8.9"/>
    <property type="match status" value="1"/>
</dbReference>
<dbReference type="Ensembl" id="ENSPFOT00000013249.1">
    <property type="protein sequence ID" value="ENSPFOP00000013231.1"/>
    <property type="gene ID" value="ENSPFOG00000013236.1"/>
</dbReference>
<reference evidence="2" key="3">
    <citation type="submission" date="2025-09" db="UniProtKB">
        <authorList>
            <consortium name="Ensembl"/>
        </authorList>
    </citation>
    <scope>IDENTIFICATION</scope>
</reference>
<evidence type="ECO:0000256" key="1">
    <source>
        <dbReference type="SAM" id="MobiDB-lite"/>
    </source>
</evidence>
<dbReference type="AlphaFoldDB" id="A0A087Y5C8"/>
<evidence type="ECO:0000313" key="3">
    <source>
        <dbReference type="Proteomes" id="UP000028760"/>
    </source>
</evidence>
<evidence type="ECO:0000313" key="2">
    <source>
        <dbReference type="Ensembl" id="ENSPFOP00000013231.1"/>
    </source>
</evidence>
<dbReference type="OMA" id="NQRSYEY"/>
<dbReference type="STRING" id="48698.ENSPFOP00000013231"/>
<proteinExistence type="predicted"/>
<accession>A0A087Y5C8</accession>
<sequence>TSEPSVNQNQNSAQNLPKRRTRVQAAASRLLPISSSASEGVSEILHRMNQDNVSYEVKSDWLICKYGNKLLENQDGNQRSYEYVSQKLRELGRLLLAAKSLDSEVQTLQDLLAPGQLSLALSAARKAAGYRWTRPPLSVRTTLKTVCDIAIGESLLDGDWEAAARTTDFYHLL</sequence>
<feature type="region of interest" description="Disordered" evidence="1">
    <location>
        <begin position="1"/>
        <end position="20"/>
    </location>
</feature>
<dbReference type="PANTHER" id="PTHR33480">
    <property type="entry name" value="SET DOMAIN-CONTAINING PROTEIN-RELATED"/>
    <property type="match status" value="1"/>
</dbReference>
<dbReference type="EMBL" id="AYCK01021833">
    <property type="status" value="NOT_ANNOTATED_CDS"/>
    <property type="molecule type" value="Genomic_DNA"/>
</dbReference>
<reference evidence="3" key="1">
    <citation type="submission" date="2013-10" db="EMBL/GenBank/DDBJ databases">
        <authorList>
            <person name="Schartl M."/>
            <person name="Warren W."/>
        </authorList>
    </citation>
    <scope>NUCLEOTIDE SEQUENCE [LARGE SCALE GENOMIC DNA]</scope>
    <source>
        <strain evidence="3">female</strain>
    </source>
</reference>
<feature type="compositionally biased region" description="Polar residues" evidence="1">
    <location>
        <begin position="1"/>
        <end position="15"/>
    </location>
</feature>